<dbReference type="InParanoid" id="A0A1Q3DF78"/>
<evidence type="ECO:0000313" key="1">
    <source>
        <dbReference type="EMBL" id="GAV90963.1"/>
    </source>
</evidence>
<dbReference type="AlphaFoldDB" id="A0A1Q3DF78"/>
<dbReference type="Proteomes" id="UP000187406">
    <property type="component" value="Unassembled WGS sequence"/>
</dbReference>
<dbReference type="EMBL" id="BDDD01006792">
    <property type="protein sequence ID" value="GAV90963.1"/>
    <property type="molecule type" value="Genomic_DNA"/>
</dbReference>
<evidence type="ECO:0008006" key="3">
    <source>
        <dbReference type="Google" id="ProtNLM"/>
    </source>
</evidence>
<dbReference type="OrthoDB" id="416119at2759"/>
<dbReference type="PANTHER" id="PTHR33116:SF80">
    <property type="entry name" value="REVERSE TRANSCRIPTASE ZINC-BINDING DOMAIN-CONTAINING PROTEIN"/>
    <property type="match status" value="1"/>
</dbReference>
<dbReference type="STRING" id="3775.A0A1Q3DF78"/>
<keyword evidence="2" id="KW-1185">Reference proteome</keyword>
<reference evidence="2" key="1">
    <citation type="submission" date="2016-04" db="EMBL/GenBank/DDBJ databases">
        <title>Cephalotus genome sequencing.</title>
        <authorList>
            <person name="Fukushima K."/>
            <person name="Hasebe M."/>
            <person name="Fang X."/>
        </authorList>
    </citation>
    <scope>NUCLEOTIDE SEQUENCE [LARGE SCALE GENOMIC DNA]</scope>
    <source>
        <strain evidence="2">cv. St1</strain>
    </source>
</reference>
<protein>
    <recommendedName>
        <fullName evidence="3">Zf-RVT domain-containing protein</fullName>
    </recommendedName>
</protein>
<accession>A0A1Q3DF78</accession>
<sequence>MTSSFSLQPFPRPLSSSSRALGLNLFFQASGLGASKMKSSIFFCNTGMGIRRLILQMTQFRQDTLPIKYLGLPLIAKRLSKQDCAPLTEKILARANSWISKSLSYAGRLQLIKSTLSSMQVFWCSTFMLPVSMIKECERTLRRFLWGGSGSSVKQSLVKWDKVCTPCQEGGLGIKNMKIWNKALLLKQVWNLLTEQSLWVQ</sequence>
<gene>
    <name evidence="1" type="ORF">CFOL_v3_34363</name>
</gene>
<proteinExistence type="predicted"/>
<dbReference type="PANTHER" id="PTHR33116">
    <property type="entry name" value="REVERSE TRANSCRIPTASE ZINC-BINDING DOMAIN-CONTAINING PROTEIN-RELATED-RELATED"/>
    <property type="match status" value="1"/>
</dbReference>
<organism evidence="1 2">
    <name type="scientific">Cephalotus follicularis</name>
    <name type="common">Albany pitcher plant</name>
    <dbReference type="NCBI Taxonomy" id="3775"/>
    <lineage>
        <taxon>Eukaryota</taxon>
        <taxon>Viridiplantae</taxon>
        <taxon>Streptophyta</taxon>
        <taxon>Embryophyta</taxon>
        <taxon>Tracheophyta</taxon>
        <taxon>Spermatophyta</taxon>
        <taxon>Magnoliopsida</taxon>
        <taxon>eudicotyledons</taxon>
        <taxon>Gunneridae</taxon>
        <taxon>Pentapetalae</taxon>
        <taxon>rosids</taxon>
        <taxon>fabids</taxon>
        <taxon>Oxalidales</taxon>
        <taxon>Cephalotaceae</taxon>
        <taxon>Cephalotus</taxon>
    </lineage>
</organism>
<comment type="caution">
    <text evidence="1">The sequence shown here is derived from an EMBL/GenBank/DDBJ whole genome shotgun (WGS) entry which is preliminary data.</text>
</comment>
<evidence type="ECO:0000313" key="2">
    <source>
        <dbReference type="Proteomes" id="UP000187406"/>
    </source>
</evidence>
<name>A0A1Q3DF78_CEPFO</name>